<evidence type="ECO:0000256" key="1">
    <source>
        <dbReference type="ARBA" id="ARBA00004496"/>
    </source>
</evidence>
<dbReference type="InterPro" id="IPR029071">
    <property type="entry name" value="Ubiquitin-like_domsf"/>
</dbReference>
<feature type="region of interest" description="Disordered" evidence="3">
    <location>
        <begin position="47"/>
        <end position="74"/>
    </location>
</feature>
<dbReference type="PANTHER" id="PTHR46340:SF1">
    <property type="entry name" value="UBX DOMAIN-CONTAINING PROTEIN 1"/>
    <property type="match status" value="1"/>
</dbReference>
<dbReference type="STRING" id="1160509.A0A3N4I563"/>
<reference evidence="5 6" key="1">
    <citation type="journal article" date="2018" name="Nat. Ecol. Evol.">
        <title>Pezizomycetes genomes reveal the molecular basis of ectomycorrhizal truffle lifestyle.</title>
        <authorList>
            <person name="Murat C."/>
            <person name="Payen T."/>
            <person name="Noel B."/>
            <person name="Kuo A."/>
            <person name="Morin E."/>
            <person name="Chen J."/>
            <person name="Kohler A."/>
            <person name="Krizsan K."/>
            <person name="Balestrini R."/>
            <person name="Da Silva C."/>
            <person name="Montanini B."/>
            <person name="Hainaut M."/>
            <person name="Levati E."/>
            <person name="Barry K.W."/>
            <person name="Belfiori B."/>
            <person name="Cichocki N."/>
            <person name="Clum A."/>
            <person name="Dockter R.B."/>
            <person name="Fauchery L."/>
            <person name="Guy J."/>
            <person name="Iotti M."/>
            <person name="Le Tacon F."/>
            <person name="Lindquist E.A."/>
            <person name="Lipzen A."/>
            <person name="Malagnac F."/>
            <person name="Mello A."/>
            <person name="Molinier V."/>
            <person name="Miyauchi S."/>
            <person name="Poulain J."/>
            <person name="Riccioni C."/>
            <person name="Rubini A."/>
            <person name="Sitrit Y."/>
            <person name="Splivallo R."/>
            <person name="Traeger S."/>
            <person name="Wang M."/>
            <person name="Zifcakova L."/>
            <person name="Wipf D."/>
            <person name="Zambonelli A."/>
            <person name="Paolocci F."/>
            <person name="Nowrousian M."/>
            <person name="Ottonello S."/>
            <person name="Baldrian P."/>
            <person name="Spatafora J.W."/>
            <person name="Henrissat B."/>
            <person name="Nagy L.G."/>
            <person name="Aury J.M."/>
            <person name="Wincker P."/>
            <person name="Grigoriev I.V."/>
            <person name="Bonfante P."/>
            <person name="Martin F.M."/>
        </authorList>
    </citation>
    <scope>NUCLEOTIDE SEQUENCE [LARGE SCALE GENOMIC DNA]</scope>
    <source>
        <strain evidence="5 6">RN42</strain>
    </source>
</reference>
<comment type="subcellular location">
    <subcellularLocation>
        <location evidence="1">Cytoplasm</location>
    </subcellularLocation>
</comment>
<protein>
    <recommendedName>
        <fullName evidence="4">UBX domain-containing protein</fullName>
    </recommendedName>
</protein>
<dbReference type="EMBL" id="ML119700">
    <property type="protein sequence ID" value="RPA79321.1"/>
    <property type="molecule type" value="Genomic_DNA"/>
</dbReference>
<sequence>MSEQESLIDRLKDIFPNSEDLVKQVASQGLDFEAAVNWIADRIEPAVEKLTGSSGEQKKEDADEEEEESAEAIANSAQSLRCVDCGKLFSTPERAEFHAIKTEHQNFEESKEAVKPLTKEERDAKLAEMREKLAAKRAAQAAQDAIEQKKNEAIRRKKDSESERLKEELKAKQAKLEMEKQKKEKAADIAAKKRVEESIRLAQEERRAKAAAAKAAREGRVVEEALKPAVPAKENNSASGATEARLQLRIQGQPPLIKTFPADTTLFEVASAVQEERGFTVQSFTTPFPRKTFTKEDFGNTLKEAKMVPSAALILG</sequence>
<dbReference type="GO" id="GO:1903094">
    <property type="term" value="P:negative regulation of protein K48-linked deubiquitination"/>
    <property type="evidence" value="ECO:0007669"/>
    <property type="project" value="TreeGrafter"/>
</dbReference>
<dbReference type="InterPro" id="IPR013087">
    <property type="entry name" value="Znf_C2H2_type"/>
</dbReference>
<feature type="region of interest" description="Disordered" evidence="3">
    <location>
        <begin position="140"/>
        <end position="166"/>
    </location>
</feature>
<gene>
    <name evidence="5" type="ORF">BJ508DRAFT_415960</name>
</gene>
<dbReference type="GO" id="GO:0031397">
    <property type="term" value="P:negative regulation of protein ubiquitination"/>
    <property type="evidence" value="ECO:0007669"/>
    <property type="project" value="TreeGrafter"/>
</dbReference>
<dbReference type="GO" id="GO:0005634">
    <property type="term" value="C:nucleus"/>
    <property type="evidence" value="ECO:0007669"/>
    <property type="project" value="TreeGrafter"/>
</dbReference>
<dbReference type="SUPFAM" id="SSF54236">
    <property type="entry name" value="Ubiquitin-like"/>
    <property type="match status" value="1"/>
</dbReference>
<evidence type="ECO:0000259" key="4">
    <source>
        <dbReference type="PROSITE" id="PS50033"/>
    </source>
</evidence>
<dbReference type="PROSITE" id="PS00028">
    <property type="entry name" value="ZINC_FINGER_C2H2_1"/>
    <property type="match status" value="1"/>
</dbReference>
<name>A0A3N4I563_ASCIM</name>
<dbReference type="AlphaFoldDB" id="A0A3N4I563"/>
<evidence type="ECO:0000256" key="2">
    <source>
        <dbReference type="ARBA" id="ARBA00022490"/>
    </source>
</evidence>
<accession>A0A3N4I563</accession>
<proteinExistence type="predicted"/>
<dbReference type="PANTHER" id="PTHR46340">
    <property type="entry name" value="UBX DOMAIN-CONTAINING PROTEIN 1"/>
    <property type="match status" value="1"/>
</dbReference>
<feature type="compositionally biased region" description="Basic and acidic residues" evidence="3">
    <location>
        <begin position="146"/>
        <end position="166"/>
    </location>
</feature>
<dbReference type="InterPro" id="IPR001012">
    <property type="entry name" value="UBX_dom"/>
</dbReference>
<organism evidence="5 6">
    <name type="scientific">Ascobolus immersus RN42</name>
    <dbReference type="NCBI Taxonomy" id="1160509"/>
    <lineage>
        <taxon>Eukaryota</taxon>
        <taxon>Fungi</taxon>
        <taxon>Dikarya</taxon>
        <taxon>Ascomycota</taxon>
        <taxon>Pezizomycotina</taxon>
        <taxon>Pezizomycetes</taxon>
        <taxon>Pezizales</taxon>
        <taxon>Ascobolaceae</taxon>
        <taxon>Ascobolus</taxon>
    </lineage>
</organism>
<keyword evidence="6" id="KW-1185">Reference proteome</keyword>
<feature type="domain" description="UBX" evidence="4">
    <location>
        <begin position="239"/>
        <end position="315"/>
    </location>
</feature>
<dbReference type="Pfam" id="PF00789">
    <property type="entry name" value="UBX"/>
    <property type="match status" value="1"/>
</dbReference>
<dbReference type="Proteomes" id="UP000275078">
    <property type="component" value="Unassembled WGS sequence"/>
</dbReference>
<dbReference type="PROSITE" id="PS50033">
    <property type="entry name" value="UBX"/>
    <property type="match status" value="1"/>
</dbReference>
<evidence type="ECO:0000313" key="6">
    <source>
        <dbReference type="Proteomes" id="UP000275078"/>
    </source>
</evidence>
<dbReference type="Gene3D" id="3.10.20.90">
    <property type="entry name" value="Phosphatidylinositol 3-kinase Catalytic Subunit, Chain A, domain 1"/>
    <property type="match status" value="1"/>
</dbReference>
<dbReference type="OrthoDB" id="10254930at2759"/>
<dbReference type="GO" id="GO:0032435">
    <property type="term" value="P:negative regulation of proteasomal ubiquitin-dependent protein catabolic process"/>
    <property type="evidence" value="ECO:0007669"/>
    <property type="project" value="TreeGrafter"/>
</dbReference>
<dbReference type="GO" id="GO:0036435">
    <property type="term" value="F:K48-linked polyubiquitin modification-dependent protein binding"/>
    <property type="evidence" value="ECO:0007669"/>
    <property type="project" value="TreeGrafter"/>
</dbReference>
<evidence type="ECO:0000256" key="3">
    <source>
        <dbReference type="SAM" id="MobiDB-lite"/>
    </source>
</evidence>
<keyword evidence="2" id="KW-0963">Cytoplasm</keyword>
<dbReference type="GO" id="GO:0005737">
    <property type="term" value="C:cytoplasm"/>
    <property type="evidence" value="ECO:0007669"/>
    <property type="project" value="UniProtKB-SubCell"/>
</dbReference>
<evidence type="ECO:0000313" key="5">
    <source>
        <dbReference type="EMBL" id="RPA79321.1"/>
    </source>
</evidence>
<dbReference type="SMART" id="SM00166">
    <property type="entry name" value="UBX"/>
    <property type="match status" value="1"/>
</dbReference>